<organism evidence="3">
    <name type="scientific">Chaetoceros debilis</name>
    <dbReference type="NCBI Taxonomy" id="122233"/>
    <lineage>
        <taxon>Eukaryota</taxon>
        <taxon>Sar</taxon>
        <taxon>Stramenopiles</taxon>
        <taxon>Ochrophyta</taxon>
        <taxon>Bacillariophyta</taxon>
        <taxon>Coscinodiscophyceae</taxon>
        <taxon>Chaetocerotophycidae</taxon>
        <taxon>Chaetocerotales</taxon>
        <taxon>Chaetocerotaceae</taxon>
        <taxon>Chaetoceros</taxon>
    </lineage>
</organism>
<comment type="catalytic activity">
    <reaction evidence="1">
        <text>[protein]-peptidylproline (omega=180) = [protein]-peptidylproline (omega=0)</text>
        <dbReference type="Rhea" id="RHEA:16237"/>
        <dbReference type="Rhea" id="RHEA-COMP:10747"/>
        <dbReference type="Rhea" id="RHEA-COMP:10748"/>
        <dbReference type="ChEBI" id="CHEBI:83833"/>
        <dbReference type="ChEBI" id="CHEBI:83834"/>
        <dbReference type="EC" id="5.2.1.8"/>
    </reaction>
</comment>
<keyword evidence="1" id="KW-0413">Isomerase</keyword>
<dbReference type="AlphaFoldDB" id="A0A7S3VFU9"/>
<gene>
    <name evidence="3" type="ORF">CDEB00056_LOCUS22054</name>
</gene>
<proteinExistence type="inferred from homology"/>
<dbReference type="EC" id="5.2.1.8" evidence="1"/>
<feature type="domain" description="PPIase cyclophilin-type" evidence="2">
    <location>
        <begin position="106"/>
        <end position="263"/>
    </location>
</feature>
<dbReference type="Pfam" id="PF00160">
    <property type="entry name" value="Pro_isomerase"/>
    <property type="match status" value="1"/>
</dbReference>
<dbReference type="InterPro" id="IPR029000">
    <property type="entry name" value="Cyclophilin-like_dom_sf"/>
</dbReference>
<name>A0A7S3VFU9_9STRA</name>
<dbReference type="GO" id="GO:0006457">
    <property type="term" value="P:protein folding"/>
    <property type="evidence" value="ECO:0007669"/>
    <property type="project" value="TreeGrafter"/>
</dbReference>
<comment type="function">
    <text evidence="1">PPIases accelerate the folding of proteins. It catalyzes the cis-trans isomerization of proline imidic peptide bonds in oligopeptides.</text>
</comment>
<dbReference type="GO" id="GO:0003755">
    <property type="term" value="F:peptidyl-prolyl cis-trans isomerase activity"/>
    <property type="evidence" value="ECO:0007669"/>
    <property type="project" value="UniProtKB-UniRule"/>
</dbReference>
<dbReference type="Gene3D" id="2.40.100.10">
    <property type="entry name" value="Cyclophilin-like"/>
    <property type="match status" value="1"/>
</dbReference>
<accession>A0A7S3VFU9</accession>
<dbReference type="SUPFAM" id="SSF50891">
    <property type="entry name" value="Cyclophilin-like"/>
    <property type="match status" value="1"/>
</dbReference>
<dbReference type="CDD" id="cd00317">
    <property type="entry name" value="cyclophilin"/>
    <property type="match status" value="1"/>
</dbReference>
<dbReference type="EMBL" id="HBIO01028783">
    <property type="protein sequence ID" value="CAE0477201.1"/>
    <property type="molecule type" value="Transcribed_RNA"/>
</dbReference>
<evidence type="ECO:0000313" key="3">
    <source>
        <dbReference type="EMBL" id="CAE0477201.1"/>
    </source>
</evidence>
<evidence type="ECO:0000259" key="2">
    <source>
        <dbReference type="PROSITE" id="PS50072"/>
    </source>
</evidence>
<keyword evidence="1" id="KW-0697">Rotamase</keyword>
<dbReference type="GO" id="GO:0005737">
    <property type="term" value="C:cytoplasm"/>
    <property type="evidence" value="ECO:0007669"/>
    <property type="project" value="TreeGrafter"/>
</dbReference>
<dbReference type="GO" id="GO:0016018">
    <property type="term" value="F:cyclosporin A binding"/>
    <property type="evidence" value="ECO:0007669"/>
    <property type="project" value="TreeGrafter"/>
</dbReference>
<evidence type="ECO:0000256" key="1">
    <source>
        <dbReference type="RuleBase" id="RU363019"/>
    </source>
</evidence>
<dbReference type="PANTHER" id="PTHR11071:SF561">
    <property type="entry name" value="PEPTIDYL-PROLYL CIS-TRANS ISOMERASE D-RELATED"/>
    <property type="match status" value="1"/>
</dbReference>
<comment type="similarity">
    <text evidence="1">Belongs to the cyclophilin-type PPIase family.</text>
</comment>
<dbReference type="PROSITE" id="PS50072">
    <property type="entry name" value="CSA_PPIASE_2"/>
    <property type="match status" value="1"/>
</dbReference>
<dbReference type="PANTHER" id="PTHR11071">
    <property type="entry name" value="PEPTIDYL-PROLYL CIS-TRANS ISOMERASE"/>
    <property type="match status" value="1"/>
</dbReference>
<dbReference type="PRINTS" id="PR00153">
    <property type="entry name" value="CSAPPISMRASE"/>
</dbReference>
<protein>
    <recommendedName>
        <fullName evidence="1">Peptidyl-prolyl cis-trans isomerase</fullName>
        <shortName evidence="1">PPIase</shortName>
        <ecNumber evidence="1">5.2.1.8</ecNumber>
    </recommendedName>
</protein>
<reference evidence="3" key="1">
    <citation type="submission" date="2021-01" db="EMBL/GenBank/DDBJ databases">
        <authorList>
            <person name="Corre E."/>
            <person name="Pelletier E."/>
            <person name="Niang G."/>
            <person name="Scheremetjew M."/>
            <person name="Finn R."/>
            <person name="Kale V."/>
            <person name="Holt S."/>
            <person name="Cochrane G."/>
            <person name="Meng A."/>
            <person name="Brown T."/>
            <person name="Cohen L."/>
        </authorList>
    </citation>
    <scope>NUCLEOTIDE SEQUENCE</scope>
    <source>
        <strain evidence="3">MM31A-1</strain>
    </source>
</reference>
<dbReference type="InterPro" id="IPR002130">
    <property type="entry name" value="Cyclophilin-type_PPIase_dom"/>
</dbReference>
<sequence>MNSAAAASTVSKCIRALSKNCASANRHMSTGARGARGHGWLHKYRAGLGGRHLQGRYHKRDNAKLAAVNEEVFALNDSVNGSKKAYLDFEVEDEKAKGGDSPTIQRVTIELATAALPKTCQNFLALCQKEDEGNLTYEGSKVFKIEPKVGICLGDVTENNDGLQGSCHSSSNGSTDSPYSFEHESVVLSHAQKGMISMLSTGLDRNDSRFVITTVDDAPHLDGKYVAFGRVSEGIELLEDLVKNTYTKKGMPGVNIKVAKCGIL</sequence>